<name>A0A6A4TIY3_SCOMX</name>
<dbReference type="EMBL" id="VEVO01000001">
    <property type="protein sequence ID" value="KAF0047486.1"/>
    <property type="molecule type" value="Genomic_DNA"/>
</dbReference>
<gene>
    <name evidence="1" type="ORF">F2P81_001119</name>
</gene>
<evidence type="ECO:0000313" key="2">
    <source>
        <dbReference type="Proteomes" id="UP000438429"/>
    </source>
</evidence>
<comment type="caution">
    <text evidence="1">The sequence shown here is derived from an EMBL/GenBank/DDBJ whole genome shotgun (WGS) entry which is preliminary data.</text>
</comment>
<evidence type="ECO:0008006" key="3">
    <source>
        <dbReference type="Google" id="ProtNLM"/>
    </source>
</evidence>
<proteinExistence type="predicted"/>
<sequence>MDNSRLGSMASIHSGAHFDLEAIEPHSIALKSSPRFTGIHGAELEHKVSLHADELLLFVTDPGSGVDDILQILKTFRSFWGYKLNISKIIRENNLKVNFGWQEHKSS</sequence>
<protein>
    <recommendedName>
        <fullName evidence="3">Reverse transcriptase domain-containing protein</fullName>
    </recommendedName>
</protein>
<evidence type="ECO:0000313" key="1">
    <source>
        <dbReference type="EMBL" id="KAF0047486.1"/>
    </source>
</evidence>
<organism evidence="1 2">
    <name type="scientific">Scophthalmus maximus</name>
    <name type="common">Turbot</name>
    <name type="synonym">Psetta maxima</name>
    <dbReference type="NCBI Taxonomy" id="52904"/>
    <lineage>
        <taxon>Eukaryota</taxon>
        <taxon>Metazoa</taxon>
        <taxon>Chordata</taxon>
        <taxon>Craniata</taxon>
        <taxon>Vertebrata</taxon>
        <taxon>Euteleostomi</taxon>
        <taxon>Actinopterygii</taxon>
        <taxon>Neopterygii</taxon>
        <taxon>Teleostei</taxon>
        <taxon>Neoteleostei</taxon>
        <taxon>Acanthomorphata</taxon>
        <taxon>Carangaria</taxon>
        <taxon>Pleuronectiformes</taxon>
        <taxon>Pleuronectoidei</taxon>
        <taxon>Scophthalmidae</taxon>
        <taxon>Scophthalmus</taxon>
    </lineage>
</organism>
<dbReference type="AlphaFoldDB" id="A0A6A4TIY3"/>
<reference evidence="1 2" key="1">
    <citation type="submission" date="2019-06" db="EMBL/GenBank/DDBJ databases">
        <title>Draft genomes of female and male turbot (Scophthalmus maximus).</title>
        <authorList>
            <person name="Xu H."/>
            <person name="Xu X.-W."/>
            <person name="Shao C."/>
            <person name="Chen S."/>
        </authorList>
    </citation>
    <scope>NUCLEOTIDE SEQUENCE [LARGE SCALE GENOMIC DNA]</scope>
    <source>
        <strain evidence="1">Ysfricsl-2016a</strain>
        <tissue evidence="1">Blood</tissue>
    </source>
</reference>
<accession>A0A6A4TIY3</accession>
<dbReference type="Proteomes" id="UP000438429">
    <property type="component" value="Unassembled WGS sequence"/>
</dbReference>